<name>A0A4R1LUB0_9SPHI</name>
<dbReference type="PROSITE" id="PS51318">
    <property type="entry name" value="TAT"/>
    <property type="match status" value="1"/>
</dbReference>
<dbReference type="Proteomes" id="UP000294616">
    <property type="component" value="Unassembled WGS sequence"/>
</dbReference>
<accession>A0A4R1LUB0</accession>
<feature type="domain" description="Xylose isomerase-like TIM barrel" evidence="2">
    <location>
        <begin position="139"/>
        <end position="322"/>
    </location>
</feature>
<dbReference type="NCBIfam" id="TIGR01409">
    <property type="entry name" value="TAT_signal_seq"/>
    <property type="match status" value="1"/>
</dbReference>
<dbReference type="AlphaFoldDB" id="A0A4R1LUB0"/>
<sequence>MTNNYLSRRKFLGTGTLAVAGMAVASKSTFGAPVYIKNLGKPNSLFNGVQIGCITYSFRSMPSSAEQLLQYCLDANVSAIELMGEAPEAFAGAPVAPPRPQMAAPAPGQPRPQPSPEYVAAQAEYAKKLAEWRASVPMTRFEQLRKMYNDAGVTVYGFKPSALGVNNSDAEIDYAMRAGKALGANQVTVEFPTSSVQTKRLGDIAYRNNMRVGYHGHLQQTFDMWDASFIQSANNAANFDMGHYVAAGFDPIEFINARASHISSMHTKDRKNKANGGQNVVWGQGDTPIIEVLNLISKNKYHFPATIELEYEIPAGSDAVKEVAKCVEYARKALGA</sequence>
<dbReference type="SUPFAM" id="SSF51658">
    <property type="entry name" value="Xylose isomerase-like"/>
    <property type="match status" value="1"/>
</dbReference>
<dbReference type="InterPro" id="IPR019546">
    <property type="entry name" value="TAT_signal_bac_arc"/>
</dbReference>
<evidence type="ECO:0000313" key="4">
    <source>
        <dbReference type="Proteomes" id="UP000294616"/>
    </source>
</evidence>
<reference evidence="3 4" key="1">
    <citation type="submission" date="2019-03" db="EMBL/GenBank/DDBJ databases">
        <title>Genomic Encyclopedia of Archaeal and Bacterial Type Strains, Phase II (KMG-II): from individual species to whole genera.</title>
        <authorList>
            <person name="Goeker M."/>
        </authorList>
    </citation>
    <scope>NUCLEOTIDE SEQUENCE [LARGE SCALE GENOMIC DNA]</scope>
    <source>
        <strain evidence="3 4">DSM 22554</strain>
    </source>
</reference>
<feature type="region of interest" description="Disordered" evidence="1">
    <location>
        <begin position="97"/>
        <end position="116"/>
    </location>
</feature>
<organism evidence="3 4">
    <name type="scientific">Albibacterium bauzanense</name>
    <dbReference type="NCBI Taxonomy" id="653929"/>
    <lineage>
        <taxon>Bacteria</taxon>
        <taxon>Pseudomonadati</taxon>
        <taxon>Bacteroidota</taxon>
        <taxon>Sphingobacteriia</taxon>
        <taxon>Sphingobacteriales</taxon>
        <taxon>Sphingobacteriaceae</taxon>
        <taxon>Albibacterium</taxon>
    </lineage>
</organism>
<dbReference type="Pfam" id="PF01261">
    <property type="entry name" value="AP_endonuc_2"/>
    <property type="match status" value="1"/>
</dbReference>
<dbReference type="PANTHER" id="PTHR12110:SF41">
    <property type="entry name" value="INOSOSE DEHYDRATASE"/>
    <property type="match status" value="1"/>
</dbReference>
<proteinExistence type="predicted"/>
<evidence type="ECO:0000259" key="2">
    <source>
        <dbReference type="Pfam" id="PF01261"/>
    </source>
</evidence>
<gene>
    <name evidence="3" type="ORF">C8N28_1229</name>
</gene>
<dbReference type="OrthoDB" id="263912at2"/>
<dbReference type="InterPro" id="IPR050312">
    <property type="entry name" value="IolE/XylAMocC-like"/>
</dbReference>
<protein>
    <submittedName>
        <fullName evidence="3">Secreted protein</fullName>
    </submittedName>
</protein>
<evidence type="ECO:0000256" key="1">
    <source>
        <dbReference type="SAM" id="MobiDB-lite"/>
    </source>
</evidence>
<dbReference type="InterPro" id="IPR036237">
    <property type="entry name" value="Xyl_isomerase-like_sf"/>
</dbReference>
<dbReference type="Gene3D" id="3.20.20.150">
    <property type="entry name" value="Divalent-metal-dependent TIM barrel enzymes"/>
    <property type="match status" value="1"/>
</dbReference>
<keyword evidence="4" id="KW-1185">Reference proteome</keyword>
<dbReference type="PANTHER" id="PTHR12110">
    <property type="entry name" value="HYDROXYPYRUVATE ISOMERASE"/>
    <property type="match status" value="1"/>
</dbReference>
<dbReference type="InterPro" id="IPR006311">
    <property type="entry name" value="TAT_signal"/>
</dbReference>
<comment type="caution">
    <text evidence="3">The sequence shown here is derived from an EMBL/GenBank/DDBJ whole genome shotgun (WGS) entry which is preliminary data.</text>
</comment>
<dbReference type="RefSeq" id="WP_132222653.1">
    <property type="nucleotide sequence ID" value="NZ_SMGO01000002.1"/>
</dbReference>
<dbReference type="EMBL" id="SMGO01000002">
    <property type="protein sequence ID" value="TCK82645.1"/>
    <property type="molecule type" value="Genomic_DNA"/>
</dbReference>
<evidence type="ECO:0000313" key="3">
    <source>
        <dbReference type="EMBL" id="TCK82645.1"/>
    </source>
</evidence>
<dbReference type="InterPro" id="IPR013022">
    <property type="entry name" value="Xyl_isomerase-like_TIM-brl"/>
</dbReference>